<evidence type="ECO:0000313" key="3">
    <source>
        <dbReference type="EMBL" id="MCW3162837.1"/>
    </source>
</evidence>
<protein>
    <submittedName>
        <fullName evidence="3">Lipocalin family protein</fullName>
    </submittedName>
</protein>
<feature type="signal peptide" evidence="1">
    <location>
        <begin position="1"/>
        <end position="18"/>
    </location>
</feature>
<dbReference type="RefSeq" id="WP_264744752.1">
    <property type="nucleotide sequence ID" value="NZ_JAPDHV010000011.1"/>
</dbReference>
<dbReference type="Pfam" id="PF13648">
    <property type="entry name" value="Lipocalin_4"/>
    <property type="match status" value="1"/>
</dbReference>
<reference evidence="3" key="1">
    <citation type="submission" date="2022-10" db="EMBL/GenBank/DDBJ databases">
        <title>Chryseobacterium babae sp. nov. isolated from the gut of the beetle Oryctes rhinoceros, and Chryseobacterium kimseyorum sp. nov., isolated from a stick insect rearing cage.</title>
        <authorList>
            <person name="Shelomi M."/>
            <person name="Han C.-J."/>
            <person name="Chen W.-M."/>
            <person name="Chen H.-K."/>
            <person name="Liaw S.-J."/>
            <person name="Muhle E."/>
            <person name="Clermont D."/>
        </authorList>
    </citation>
    <scope>NUCLEOTIDE SEQUENCE</scope>
    <source>
        <strain evidence="3">WLa1L2M3</strain>
    </source>
</reference>
<dbReference type="EMBL" id="JAPDHV010000011">
    <property type="protein sequence ID" value="MCW3162837.1"/>
    <property type="molecule type" value="Genomic_DNA"/>
</dbReference>
<sequence length="148" mass="16542">MKKILFLAVAAASTLALGSCSNDDNEDETTIVGTWKHSQVRVISGKDNSTILSNNILDDCEKKQTSEFTADGKLKSNYYEFYNGSCNHYYDETSYTYNKTTKVLVVDGVTTPVKSLTKAEFVVIDSSMDGEDYNNDGYDDIYELHLVK</sequence>
<evidence type="ECO:0000256" key="1">
    <source>
        <dbReference type="SAM" id="SignalP"/>
    </source>
</evidence>
<gene>
    <name evidence="3" type="ORF">OH806_16315</name>
</gene>
<keyword evidence="1" id="KW-0732">Signal</keyword>
<evidence type="ECO:0000313" key="4">
    <source>
        <dbReference type="Proteomes" id="UP001163719"/>
    </source>
</evidence>
<proteinExistence type="predicted"/>
<feature type="domain" description="Lipocalin-like" evidence="2">
    <location>
        <begin position="31"/>
        <end position="121"/>
    </location>
</feature>
<name>A0ABT3HST3_9FLAO</name>
<organism evidence="3 4">
    <name type="scientific">Chryseobacterium oryctis</name>
    <dbReference type="NCBI Taxonomy" id="2952618"/>
    <lineage>
        <taxon>Bacteria</taxon>
        <taxon>Pseudomonadati</taxon>
        <taxon>Bacteroidota</taxon>
        <taxon>Flavobacteriia</taxon>
        <taxon>Flavobacteriales</taxon>
        <taxon>Weeksellaceae</taxon>
        <taxon>Chryseobacterium group</taxon>
        <taxon>Chryseobacterium</taxon>
    </lineage>
</organism>
<keyword evidence="4" id="KW-1185">Reference proteome</keyword>
<accession>A0ABT3HST3</accession>
<feature type="chain" id="PRO_5047136705" evidence="1">
    <location>
        <begin position="19"/>
        <end position="148"/>
    </location>
</feature>
<evidence type="ECO:0000259" key="2">
    <source>
        <dbReference type="Pfam" id="PF13648"/>
    </source>
</evidence>
<dbReference type="Proteomes" id="UP001163719">
    <property type="component" value="Unassembled WGS sequence"/>
</dbReference>
<dbReference type="PROSITE" id="PS51257">
    <property type="entry name" value="PROKAR_LIPOPROTEIN"/>
    <property type="match status" value="1"/>
</dbReference>
<comment type="caution">
    <text evidence="3">The sequence shown here is derived from an EMBL/GenBank/DDBJ whole genome shotgun (WGS) entry which is preliminary data.</text>
</comment>
<dbReference type="InterPro" id="IPR024311">
    <property type="entry name" value="Lipocalin-like"/>
</dbReference>